<protein>
    <submittedName>
        <fullName evidence="2">Uncharacterized protein</fullName>
    </submittedName>
</protein>
<feature type="compositionally biased region" description="Low complexity" evidence="1">
    <location>
        <begin position="576"/>
        <end position="587"/>
    </location>
</feature>
<dbReference type="VEuPathDB" id="FungiDB:CC77DRAFT_1064721"/>
<feature type="region of interest" description="Disordered" evidence="1">
    <location>
        <begin position="487"/>
        <end position="587"/>
    </location>
</feature>
<evidence type="ECO:0000313" key="3">
    <source>
        <dbReference type="Proteomes" id="UP000077248"/>
    </source>
</evidence>
<feature type="region of interest" description="Disordered" evidence="1">
    <location>
        <begin position="204"/>
        <end position="255"/>
    </location>
</feature>
<name>A0A177DBZ6_ALTAL</name>
<accession>A0A177DBZ6</accession>
<feature type="region of interest" description="Disordered" evidence="1">
    <location>
        <begin position="28"/>
        <end position="50"/>
    </location>
</feature>
<organism evidence="2 3">
    <name type="scientific">Alternaria alternata</name>
    <name type="common">Alternaria rot fungus</name>
    <name type="synonym">Torula alternata</name>
    <dbReference type="NCBI Taxonomy" id="5599"/>
    <lineage>
        <taxon>Eukaryota</taxon>
        <taxon>Fungi</taxon>
        <taxon>Dikarya</taxon>
        <taxon>Ascomycota</taxon>
        <taxon>Pezizomycotina</taxon>
        <taxon>Dothideomycetes</taxon>
        <taxon>Pleosporomycetidae</taxon>
        <taxon>Pleosporales</taxon>
        <taxon>Pleosporineae</taxon>
        <taxon>Pleosporaceae</taxon>
        <taxon>Alternaria</taxon>
        <taxon>Alternaria sect. Alternaria</taxon>
        <taxon>Alternaria alternata complex</taxon>
    </lineage>
</organism>
<feature type="compositionally biased region" description="Polar residues" evidence="1">
    <location>
        <begin position="370"/>
        <end position="381"/>
    </location>
</feature>
<feature type="region of interest" description="Disordered" evidence="1">
    <location>
        <begin position="84"/>
        <end position="189"/>
    </location>
</feature>
<sequence>MPRLSLLPGLSKYLTSLLPFAGYEWNRSSPLRSSPDTSSSMYPDRPIRPLPARSLRARLSPEQAETIVFPHNPPSTGPLFNYPPYTTDERVRPHRTGANDHHACHCGHTHSEVESEEEEDDRNGPLPSSPSYQYSRHATGKPVAGVTGAYRKPGSPASSVDGYESFENTNNKKKRKIPNMGSNGSHHASLSADLTGMGIAQAHEAGATDDGDSIARYYGSAPSTPQHATNSGTGISGAGRGRFGRSGSGRSERRVLANSTNLANAKANSKRPPEQSGIISTAIANANATPPPPGNENVSLLQQEAAKHTASKTQFTFTCGSDSANKMVWPGQENGQYPQPPGAYPNAASPSPHHQAARARPPVRPDAPMVSTQGTQTSPNMNGAGAYPPPPLPNGTARRPTGPPPPQQAPPPRKPRRSASKLYEYAARKRRIQQEYANFHNPPTQPWICEFCEYEDIFGHPPMALIRQYEIKDRKERKRLAEKRRLLEKARMKGRKGKKASKKAQNNANNAQHNQNPPPPGGYDRRDDEGSLDPQDEYYDDDYDEPIATCPHGCQHHPHPPHPHPQKVPGLPPGDPRVGGPPVANGT</sequence>
<feature type="compositionally biased region" description="Basic residues" evidence="1">
    <location>
        <begin position="554"/>
        <end position="565"/>
    </location>
</feature>
<evidence type="ECO:0000313" key="2">
    <source>
        <dbReference type="EMBL" id="OAG16841.1"/>
    </source>
</evidence>
<dbReference type="KEGG" id="aalt:CC77DRAFT_1064721"/>
<dbReference type="EMBL" id="KV441488">
    <property type="protein sequence ID" value="OAG16841.1"/>
    <property type="molecule type" value="Genomic_DNA"/>
</dbReference>
<reference evidence="2 3" key="1">
    <citation type="submission" date="2016-05" db="EMBL/GenBank/DDBJ databases">
        <title>Comparative analysis of secretome profiles of manganese(II)-oxidizing ascomycete fungi.</title>
        <authorList>
            <consortium name="DOE Joint Genome Institute"/>
            <person name="Zeiner C.A."/>
            <person name="Purvine S.O."/>
            <person name="Zink E.M."/>
            <person name="Wu S."/>
            <person name="Pasa-Tolic L."/>
            <person name="Chaput D.L."/>
            <person name="Haridas S."/>
            <person name="Grigoriev I.V."/>
            <person name="Santelli C.M."/>
            <person name="Hansel C.M."/>
        </authorList>
    </citation>
    <scope>NUCLEOTIDE SEQUENCE [LARGE SCALE GENOMIC DNA]</scope>
    <source>
        <strain evidence="2 3">SRC1lrK2f</strain>
    </source>
</reference>
<feature type="compositionally biased region" description="Pro residues" evidence="1">
    <location>
        <begin position="401"/>
        <end position="412"/>
    </location>
</feature>
<dbReference type="Proteomes" id="UP000077248">
    <property type="component" value="Unassembled WGS sequence"/>
</dbReference>
<feature type="compositionally biased region" description="Low complexity" evidence="1">
    <location>
        <begin position="28"/>
        <end position="40"/>
    </location>
</feature>
<feature type="compositionally biased region" description="Basic residues" evidence="1">
    <location>
        <begin position="492"/>
        <end position="502"/>
    </location>
</feature>
<feature type="region of interest" description="Disordered" evidence="1">
    <location>
        <begin position="326"/>
        <end position="419"/>
    </location>
</feature>
<evidence type="ECO:0000256" key="1">
    <source>
        <dbReference type="SAM" id="MobiDB-lite"/>
    </source>
</evidence>
<keyword evidence="3" id="KW-1185">Reference proteome</keyword>
<feature type="compositionally biased region" description="Basic and acidic residues" evidence="1">
    <location>
        <begin position="87"/>
        <end position="113"/>
    </location>
</feature>
<dbReference type="GeneID" id="29114349"/>
<feature type="compositionally biased region" description="Gly residues" evidence="1">
    <location>
        <begin position="234"/>
        <end position="247"/>
    </location>
</feature>
<feature type="compositionally biased region" description="Low complexity" evidence="1">
    <location>
        <begin position="503"/>
        <end position="515"/>
    </location>
</feature>
<dbReference type="RefSeq" id="XP_018382262.1">
    <property type="nucleotide sequence ID" value="XM_018528755.1"/>
</dbReference>
<proteinExistence type="predicted"/>
<feature type="compositionally biased region" description="Polar residues" evidence="1">
    <location>
        <begin position="221"/>
        <end position="230"/>
    </location>
</feature>
<feature type="compositionally biased region" description="Acidic residues" evidence="1">
    <location>
        <begin position="530"/>
        <end position="545"/>
    </location>
</feature>
<dbReference type="OMA" id="LEDIWIC"/>
<dbReference type="AlphaFoldDB" id="A0A177DBZ6"/>
<gene>
    <name evidence="2" type="ORF">CC77DRAFT_1064721</name>
</gene>
<dbReference type="STRING" id="5599.A0A177DBZ6"/>